<dbReference type="RefSeq" id="XP_032128662.1">
    <property type="nucleotide sequence ID" value="XM_032272771.1"/>
</dbReference>
<dbReference type="PANTHER" id="PTHR14199:SF29">
    <property type="entry name" value="NEUROBLASTOMA BREAKPOINT FAMILY MEMBER 4-RELATED"/>
    <property type="match status" value="1"/>
</dbReference>
<dbReference type="InterPro" id="IPR010630">
    <property type="entry name" value="Olduvai_dom"/>
</dbReference>
<evidence type="ECO:0000313" key="6">
    <source>
        <dbReference type="RefSeq" id="XP_032128662.1"/>
    </source>
</evidence>
<gene>
    <name evidence="6" type="primary">LOC116546544</name>
</gene>
<feature type="region of interest" description="Disordered" evidence="3">
    <location>
        <begin position="1"/>
        <end position="32"/>
    </location>
</feature>
<sequence length="246" mass="28452">VLNLFTEDRKHHEEEQKQRDSKNKLLTSQVAHYPGCRLKTEKNDKDEDEDVHVVEAEKIQESRVPREVQKIEVKKVPEDSLEKYVITRSNSYGPTDSSQPHGDTNEITFEEDNVHSALVVESESSHDVVEDALIILSGDLYIRCFWNLQESVEEEALQESWDEGYSTLSIPPGTSAFNESYRSNLQSLEEQQVNLAVDIGSSAWSWWKQKSLKSSGTHWIYCVQHIQRILSFITHARLTHMPFFYL</sequence>
<dbReference type="PROSITE" id="PS51316">
    <property type="entry name" value="ODV"/>
    <property type="match status" value="2"/>
</dbReference>
<evidence type="ECO:0000256" key="2">
    <source>
        <dbReference type="ARBA" id="ARBA00038417"/>
    </source>
</evidence>
<evidence type="ECO:0000313" key="5">
    <source>
        <dbReference type="Proteomes" id="UP000504640"/>
    </source>
</evidence>
<dbReference type="InterPro" id="IPR055306">
    <property type="entry name" value="NBPF"/>
</dbReference>
<evidence type="ECO:0000256" key="1">
    <source>
        <dbReference type="ARBA" id="ARBA00023054"/>
    </source>
</evidence>
<keyword evidence="5" id="KW-1185">Reference proteome</keyword>
<dbReference type="SMART" id="SM01148">
    <property type="entry name" value="DUF1220"/>
    <property type="match status" value="2"/>
</dbReference>
<evidence type="ECO:0000259" key="4">
    <source>
        <dbReference type="PROSITE" id="PS51316"/>
    </source>
</evidence>
<feature type="domain" description="Olduvai" evidence="4">
    <location>
        <begin position="145"/>
        <end position="214"/>
    </location>
</feature>
<dbReference type="GeneID" id="116546544"/>
<feature type="compositionally biased region" description="Basic and acidic residues" evidence="3">
    <location>
        <begin position="1"/>
        <end position="23"/>
    </location>
</feature>
<evidence type="ECO:0000256" key="3">
    <source>
        <dbReference type="SAM" id="MobiDB-lite"/>
    </source>
</evidence>
<dbReference type="Pfam" id="PF06758">
    <property type="entry name" value="Olduvai"/>
    <property type="match status" value="2"/>
</dbReference>
<reference evidence="6" key="1">
    <citation type="submission" date="2025-08" db="UniProtKB">
        <authorList>
            <consortium name="RefSeq"/>
        </authorList>
    </citation>
    <scope>IDENTIFICATION</scope>
    <source>
        <tissue evidence="6">Blood</tissue>
    </source>
</reference>
<dbReference type="PANTHER" id="PTHR14199">
    <property type="entry name" value="NEUROBLASTOMA BREAKPOINT FAMILY MEMBER 6-LIKE PROTEIN"/>
    <property type="match status" value="1"/>
</dbReference>
<proteinExistence type="inferred from homology"/>
<accession>A0A6J3HFG7</accession>
<feature type="non-terminal residue" evidence="6">
    <location>
        <position position="1"/>
    </location>
</feature>
<name>A0A6J3HFG7_SAPAP</name>
<organism evidence="5 6">
    <name type="scientific">Sapajus apella</name>
    <name type="common">Brown-capped capuchin</name>
    <name type="synonym">Cebus apella</name>
    <dbReference type="NCBI Taxonomy" id="9515"/>
    <lineage>
        <taxon>Eukaryota</taxon>
        <taxon>Metazoa</taxon>
        <taxon>Chordata</taxon>
        <taxon>Craniata</taxon>
        <taxon>Vertebrata</taxon>
        <taxon>Euteleostomi</taxon>
        <taxon>Mammalia</taxon>
        <taxon>Eutheria</taxon>
        <taxon>Euarchontoglires</taxon>
        <taxon>Primates</taxon>
        <taxon>Haplorrhini</taxon>
        <taxon>Platyrrhini</taxon>
        <taxon>Cebidae</taxon>
        <taxon>Cebinae</taxon>
        <taxon>Sapajus</taxon>
    </lineage>
</organism>
<dbReference type="Proteomes" id="UP000504640">
    <property type="component" value="Unplaced"/>
</dbReference>
<protein>
    <submittedName>
        <fullName evidence="6">Neuroblastoma breakpoint family member 11-like</fullName>
    </submittedName>
</protein>
<keyword evidence="1" id="KW-0175">Coiled coil</keyword>
<comment type="similarity">
    <text evidence="2">Belongs to the NBPF family.</text>
</comment>
<dbReference type="AlphaFoldDB" id="A0A6J3HFG7"/>
<feature type="domain" description="Olduvai" evidence="4">
    <location>
        <begin position="42"/>
        <end position="137"/>
    </location>
</feature>